<dbReference type="PROSITE" id="PS51257">
    <property type="entry name" value="PROKAR_LIPOPROTEIN"/>
    <property type="match status" value="1"/>
</dbReference>
<dbReference type="InterPro" id="IPR006311">
    <property type="entry name" value="TAT_signal"/>
</dbReference>
<dbReference type="PROSITE" id="PS51318">
    <property type="entry name" value="TAT"/>
    <property type="match status" value="1"/>
</dbReference>
<dbReference type="Gene3D" id="3.40.190.150">
    <property type="entry name" value="Bordetella uptake gene, domain 1"/>
    <property type="match status" value="1"/>
</dbReference>
<name>A0ABQ3G369_9BURK</name>
<protein>
    <submittedName>
        <fullName evidence="3">LacI family transcriptional regulator</fullName>
    </submittedName>
</protein>
<proteinExistence type="inferred from homology"/>
<dbReference type="Proteomes" id="UP000626210">
    <property type="component" value="Unassembled WGS sequence"/>
</dbReference>
<keyword evidence="2" id="KW-0732">Signal</keyword>
<evidence type="ECO:0000256" key="1">
    <source>
        <dbReference type="ARBA" id="ARBA00006987"/>
    </source>
</evidence>
<dbReference type="CDD" id="cd13578">
    <property type="entry name" value="PBP2_Bug27"/>
    <property type="match status" value="1"/>
</dbReference>
<sequence>MPAIRQGASRRLVLAASTFVALATACASPMAAAQAAWPTRPIRLVVPFPAGGGTDLIAREVANKVATTQGWSIIIDNKPGSGGNLGVDAAAKAPADGYTLVLGQTSNLAINPTLYPKLPYKPEKDLDAVGLVAQAPLVVVVAADSPYKTLADVIAAAKANPGALNYASSGNGTVAHLAAEQLQKAAGVKFTHVPYKGAAQGSTDLIGGQIQMYVSSVPTLIGYIKNGKMRALAVTSTQRTDDLPGVPTVAESGYKGFEAVTWFGVAGPDGLPKDVVAKLNNAFNQALKDPEIKSKLAAQGAEVRGGTPEQFAALIRTEIVRWGKTVQESGAKVD</sequence>
<dbReference type="PIRSF" id="PIRSF017082">
    <property type="entry name" value="YflP"/>
    <property type="match status" value="1"/>
</dbReference>
<dbReference type="Pfam" id="PF03401">
    <property type="entry name" value="TctC"/>
    <property type="match status" value="1"/>
</dbReference>
<feature type="chain" id="PRO_5045826844" evidence="2">
    <location>
        <begin position="36"/>
        <end position="334"/>
    </location>
</feature>
<feature type="signal peptide" evidence="2">
    <location>
        <begin position="1"/>
        <end position="35"/>
    </location>
</feature>
<dbReference type="RefSeq" id="WP_189688000.1">
    <property type="nucleotide sequence ID" value="NZ_BMYK01000009.1"/>
</dbReference>
<evidence type="ECO:0000313" key="4">
    <source>
        <dbReference type="Proteomes" id="UP000626210"/>
    </source>
</evidence>
<comment type="similarity">
    <text evidence="1">Belongs to the UPF0065 (bug) family.</text>
</comment>
<evidence type="ECO:0000256" key="2">
    <source>
        <dbReference type="SAM" id="SignalP"/>
    </source>
</evidence>
<dbReference type="InterPro" id="IPR005064">
    <property type="entry name" value="BUG"/>
</dbReference>
<keyword evidence="4" id="KW-1185">Reference proteome</keyword>
<dbReference type="Gene3D" id="3.40.190.10">
    <property type="entry name" value="Periplasmic binding protein-like II"/>
    <property type="match status" value="1"/>
</dbReference>
<dbReference type="PANTHER" id="PTHR42928">
    <property type="entry name" value="TRICARBOXYLATE-BINDING PROTEIN"/>
    <property type="match status" value="1"/>
</dbReference>
<reference evidence="4" key="1">
    <citation type="journal article" date="2019" name="Int. J. Syst. Evol. Microbiol.">
        <title>The Global Catalogue of Microorganisms (GCM) 10K type strain sequencing project: providing services to taxonomists for standard genome sequencing and annotation.</title>
        <authorList>
            <consortium name="The Broad Institute Genomics Platform"/>
            <consortium name="The Broad Institute Genome Sequencing Center for Infectious Disease"/>
            <person name="Wu L."/>
            <person name="Ma J."/>
        </authorList>
    </citation>
    <scope>NUCLEOTIDE SEQUENCE [LARGE SCALE GENOMIC DNA]</scope>
    <source>
        <strain evidence="4">KCTC 23314</strain>
    </source>
</reference>
<comment type="caution">
    <text evidence="3">The sequence shown here is derived from an EMBL/GenBank/DDBJ whole genome shotgun (WGS) entry which is preliminary data.</text>
</comment>
<dbReference type="InterPro" id="IPR042100">
    <property type="entry name" value="Bug_dom1"/>
</dbReference>
<gene>
    <name evidence="3" type="ORF">GCM10007320_32670</name>
</gene>
<accession>A0ABQ3G369</accession>
<dbReference type="SUPFAM" id="SSF53850">
    <property type="entry name" value="Periplasmic binding protein-like II"/>
    <property type="match status" value="1"/>
</dbReference>
<dbReference type="PANTHER" id="PTHR42928:SF5">
    <property type="entry name" value="BLR1237 PROTEIN"/>
    <property type="match status" value="1"/>
</dbReference>
<organism evidence="3 4">
    <name type="scientific">Pseudorhodoferax aquiterrae</name>
    <dbReference type="NCBI Taxonomy" id="747304"/>
    <lineage>
        <taxon>Bacteria</taxon>
        <taxon>Pseudomonadati</taxon>
        <taxon>Pseudomonadota</taxon>
        <taxon>Betaproteobacteria</taxon>
        <taxon>Burkholderiales</taxon>
        <taxon>Comamonadaceae</taxon>
    </lineage>
</organism>
<evidence type="ECO:0000313" key="3">
    <source>
        <dbReference type="EMBL" id="GHC86722.1"/>
    </source>
</evidence>
<dbReference type="EMBL" id="BMYK01000009">
    <property type="protein sequence ID" value="GHC86722.1"/>
    <property type="molecule type" value="Genomic_DNA"/>
</dbReference>